<dbReference type="AlphaFoldDB" id="A0A445B4R0"/>
<gene>
    <name evidence="7" type="ORF">Ahy_A10g048269</name>
</gene>
<reference evidence="7 8" key="1">
    <citation type="submission" date="2019-01" db="EMBL/GenBank/DDBJ databases">
        <title>Sequencing of cultivated peanut Arachis hypogaea provides insights into genome evolution and oil improvement.</title>
        <authorList>
            <person name="Chen X."/>
        </authorList>
    </citation>
    <scope>NUCLEOTIDE SEQUENCE [LARGE SCALE GENOMIC DNA]</scope>
    <source>
        <strain evidence="8">cv. Fuhuasheng</strain>
        <tissue evidence="7">Leaves</tissue>
    </source>
</reference>
<evidence type="ECO:0000313" key="7">
    <source>
        <dbReference type="EMBL" id="RYR33641.1"/>
    </source>
</evidence>
<feature type="domain" description="Protein kinase" evidence="6">
    <location>
        <begin position="1"/>
        <end position="180"/>
    </location>
</feature>
<dbReference type="EMBL" id="SDMP01000010">
    <property type="protein sequence ID" value="RYR33641.1"/>
    <property type="molecule type" value="Genomic_DNA"/>
</dbReference>
<evidence type="ECO:0000259" key="6">
    <source>
        <dbReference type="PROSITE" id="PS50011"/>
    </source>
</evidence>
<evidence type="ECO:0000256" key="2">
    <source>
        <dbReference type="ARBA" id="ARBA00022729"/>
    </source>
</evidence>
<comment type="subcellular location">
    <subcellularLocation>
        <location evidence="1">Membrane</location>
    </subcellularLocation>
</comment>
<evidence type="ECO:0000256" key="4">
    <source>
        <dbReference type="ARBA" id="ARBA00023136"/>
    </source>
</evidence>
<dbReference type="PROSITE" id="PS00108">
    <property type="entry name" value="PROTEIN_KINASE_ST"/>
    <property type="match status" value="1"/>
</dbReference>
<evidence type="ECO:0000313" key="8">
    <source>
        <dbReference type="Proteomes" id="UP000289738"/>
    </source>
</evidence>
<dbReference type="InterPro" id="IPR011009">
    <property type="entry name" value="Kinase-like_dom_sf"/>
</dbReference>
<keyword evidence="3" id="KW-0677">Repeat</keyword>
<sequence>MRLRIAIDSAKGILYLHTEANPPIFHRDIKASNILLDSKIIAKVADFGLSRLAPHLDEGNEPKYVSTVVKGTPGYLDPEYLLTHKLTDKSDVYSLGVVFMELLTGMQPLSHGKNIVCERVLSPPEGQTVGVVVARGRSARFSSPSLFELTLSLSLGCLSLISCGVFAAPAPSFLPQFSQP</sequence>
<dbReference type="STRING" id="3818.A0A445B4R0"/>
<comment type="caution">
    <text evidence="7">The sequence shown here is derived from an EMBL/GenBank/DDBJ whole genome shotgun (WGS) entry which is preliminary data.</text>
</comment>
<evidence type="ECO:0000256" key="5">
    <source>
        <dbReference type="ARBA" id="ARBA00023180"/>
    </source>
</evidence>
<keyword evidence="2" id="KW-0732">Signal</keyword>
<dbReference type="SUPFAM" id="SSF56112">
    <property type="entry name" value="Protein kinase-like (PK-like)"/>
    <property type="match status" value="1"/>
</dbReference>
<dbReference type="GO" id="GO:0005524">
    <property type="term" value="F:ATP binding"/>
    <property type="evidence" value="ECO:0007669"/>
    <property type="project" value="InterPro"/>
</dbReference>
<proteinExistence type="predicted"/>
<accession>A0A445B4R0</accession>
<dbReference type="PANTHER" id="PTHR45974">
    <property type="entry name" value="RECEPTOR-LIKE PROTEIN 55"/>
    <property type="match status" value="1"/>
</dbReference>
<keyword evidence="4" id="KW-0472">Membrane</keyword>
<dbReference type="GO" id="GO:0004672">
    <property type="term" value="F:protein kinase activity"/>
    <property type="evidence" value="ECO:0007669"/>
    <property type="project" value="InterPro"/>
</dbReference>
<evidence type="ECO:0000256" key="3">
    <source>
        <dbReference type="ARBA" id="ARBA00022737"/>
    </source>
</evidence>
<dbReference type="InterPro" id="IPR008271">
    <property type="entry name" value="Ser/Thr_kinase_AS"/>
</dbReference>
<keyword evidence="8" id="KW-1185">Reference proteome</keyword>
<dbReference type="PROSITE" id="PS50011">
    <property type="entry name" value="PROTEIN_KINASE_DOM"/>
    <property type="match status" value="1"/>
</dbReference>
<organism evidence="7 8">
    <name type="scientific">Arachis hypogaea</name>
    <name type="common">Peanut</name>
    <dbReference type="NCBI Taxonomy" id="3818"/>
    <lineage>
        <taxon>Eukaryota</taxon>
        <taxon>Viridiplantae</taxon>
        <taxon>Streptophyta</taxon>
        <taxon>Embryophyta</taxon>
        <taxon>Tracheophyta</taxon>
        <taxon>Spermatophyta</taxon>
        <taxon>Magnoliopsida</taxon>
        <taxon>eudicotyledons</taxon>
        <taxon>Gunneridae</taxon>
        <taxon>Pentapetalae</taxon>
        <taxon>rosids</taxon>
        <taxon>fabids</taxon>
        <taxon>Fabales</taxon>
        <taxon>Fabaceae</taxon>
        <taxon>Papilionoideae</taxon>
        <taxon>50 kb inversion clade</taxon>
        <taxon>dalbergioids sensu lato</taxon>
        <taxon>Dalbergieae</taxon>
        <taxon>Pterocarpus clade</taxon>
        <taxon>Arachis</taxon>
    </lineage>
</organism>
<keyword evidence="5" id="KW-0325">Glycoprotein</keyword>
<dbReference type="InterPro" id="IPR000719">
    <property type="entry name" value="Prot_kinase_dom"/>
</dbReference>
<dbReference type="Gene3D" id="1.10.510.10">
    <property type="entry name" value="Transferase(Phosphotransferase) domain 1"/>
    <property type="match status" value="1"/>
</dbReference>
<name>A0A445B4R0_ARAHY</name>
<dbReference type="GO" id="GO:0016020">
    <property type="term" value="C:membrane"/>
    <property type="evidence" value="ECO:0007669"/>
    <property type="project" value="UniProtKB-SubCell"/>
</dbReference>
<protein>
    <recommendedName>
        <fullName evidence="6">Protein kinase domain-containing protein</fullName>
    </recommendedName>
</protein>
<dbReference type="Proteomes" id="UP000289738">
    <property type="component" value="Chromosome A10"/>
</dbReference>
<evidence type="ECO:0000256" key="1">
    <source>
        <dbReference type="ARBA" id="ARBA00004370"/>
    </source>
</evidence>
<dbReference type="Pfam" id="PF00069">
    <property type="entry name" value="Pkinase"/>
    <property type="match status" value="1"/>
</dbReference>
<dbReference type="PANTHER" id="PTHR45974:SF134">
    <property type="entry name" value="OS01G0960400 PROTEIN"/>
    <property type="match status" value="1"/>
</dbReference>
<dbReference type="SMART" id="SM00220">
    <property type="entry name" value="S_TKc"/>
    <property type="match status" value="1"/>
</dbReference>